<dbReference type="SFLD" id="SFLDS00003">
    <property type="entry name" value="Haloacid_Dehalogenase"/>
    <property type="match status" value="1"/>
</dbReference>
<dbReference type="Gene3D" id="3.40.50.1000">
    <property type="entry name" value="HAD superfamily/HAD-like"/>
    <property type="match status" value="1"/>
</dbReference>
<dbReference type="GO" id="GO:0008967">
    <property type="term" value="F:phosphoglycolate phosphatase activity"/>
    <property type="evidence" value="ECO:0007669"/>
    <property type="project" value="TreeGrafter"/>
</dbReference>
<proteinExistence type="predicted"/>
<keyword evidence="2" id="KW-1185">Reference proteome</keyword>
<sequence length="250" mass="26284">MSDHRHTDLTGDDELDHELEEVEIELVVLDLAGTTVSDSGLVERAFRLAAERTALAEGDELERALQYVRDTMGQSKIEVFRELTGDEEAAQRANVEFERAYAELIGEVGVSEVPGAEAVIRELQAAGLDVALTTGFSPTTRDALLDALGWRGLVDVVLSPADVGRGRPAPDLPLTALIRTGGTSVQQMIVVGDTATDMETGLNAGAGLVVGVLTGAHGEAQLDEAGADAVIDSIADLPGLLGLRDEDGDD</sequence>
<dbReference type="InterPro" id="IPR022468">
    <property type="entry name" value="PhnX-like"/>
</dbReference>
<reference evidence="1 2" key="1">
    <citation type="submission" date="2019-01" db="EMBL/GenBank/DDBJ databases">
        <title>Genome sequencing of strain FW100M-8.</title>
        <authorList>
            <person name="Heo J."/>
            <person name="Kim S.-J."/>
            <person name="Kim J.-S."/>
            <person name="Hong S.-B."/>
            <person name="Kwon S.-W."/>
        </authorList>
    </citation>
    <scope>NUCLEOTIDE SEQUENCE [LARGE SCALE GENOMIC DNA]</scope>
    <source>
        <strain evidence="1 2">FW100M-8</strain>
    </source>
</reference>
<dbReference type="NCBIfam" id="TIGR03351">
    <property type="entry name" value="PhnX-like"/>
    <property type="match status" value="1"/>
</dbReference>
<dbReference type="GO" id="GO:0005829">
    <property type="term" value="C:cytosol"/>
    <property type="evidence" value="ECO:0007669"/>
    <property type="project" value="TreeGrafter"/>
</dbReference>
<dbReference type="AlphaFoldDB" id="A0A4P6FFB3"/>
<keyword evidence="1" id="KW-0378">Hydrolase</keyword>
<accession>A0A4P6FFB3</accession>
<name>A0A4P6FFB3_9MICO</name>
<dbReference type="PANTHER" id="PTHR43434">
    <property type="entry name" value="PHOSPHOGLYCOLATE PHOSPHATASE"/>
    <property type="match status" value="1"/>
</dbReference>
<gene>
    <name evidence="1" type="ORF">ET445_15675</name>
</gene>
<dbReference type="RefSeq" id="WP_129192100.1">
    <property type="nucleotide sequence ID" value="NZ_CP035491.1"/>
</dbReference>
<dbReference type="KEGG" id="agf:ET445_15675"/>
<dbReference type="PANTHER" id="PTHR43434:SF19">
    <property type="entry name" value="PHOSPHONOACETALDEHYDE HYDROLASE"/>
    <property type="match status" value="1"/>
</dbReference>
<dbReference type="GO" id="GO:0006281">
    <property type="term" value="P:DNA repair"/>
    <property type="evidence" value="ECO:0007669"/>
    <property type="project" value="TreeGrafter"/>
</dbReference>
<dbReference type="Proteomes" id="UP000291259">
    <property type="component" value="Chromosome"/>
</dbReference>
<dbReference type="InterPro" id="IPR023214">
    <property type="entry name" value="HAD_sf"/>
</dbReference>
<evidence type="ECO:0000313" key="2">
    <source>
        <dbReference type="Proteomes" id="UP000291259"/>
    </source>
</evidence>
<organism evidence="1 2">
    <name type="scientific">Agromyces protaetiae</name>
    <dbReference type="NCBI Taxonomy" id="2509455"/>
    <lineage>
        <taxon>Bacteria</taxon>
        <taxon>Bacillati</taxon>
        <taxon>Actinomycetota</taxon>
        <taxon>Actinomycetes</taxon>
        <taxon>Micrococcales</taxon>
        <taxon>Microbacteriaceae</taxon>
        <taxon>Agromyces</taxon>
    </lineage>
</organism>
<protein>
    <submittedName>
        <fullName evidence="1">Phosphonatase-like hydrolase</fullName>
    </submittedName>
</protein>
<dbReference type="EMBL" id="CP035491">
    <property type="protein sequence ID" value="QAY74556.1"/>
    <property type="molecule type" value="Genomic_DNA"/>
</dbReference>
<dbReference type="Pfam" id="PF00702">
    <property type="entry name" value="Hydrolase"/>
    <property type="match status" value="1"/>
</dbReference>
<dbReference type="SUPFAM" id="SSF56784">
    <property type="entry name" value="HAD-like"/>
    <property type="match status" value="1"/>
</dbReference>
<dbReference type="OrthoDB" id="5504491at2"/>
<dbReference type="SFLD" id="SFLDG01129">
    <property type="entry name" value="C1.5:_HAD__Beta-PGM__Phosphata"/>
    <property type="match status" value="1"/>
</dbReference>
<dbReference type="InterPro" id="IPR050155">
    <property type="entry name" value="HAD-like_hydrolase_sf"/>
</dbReference>
<evidence type="ECO:0000313" key="1">
    <source>
        <dbReference type="EMBL" id="QAY74556.1"/>
    </source>
</evidence>
<dbReference type="InterPro" id="IPR036412">
    <property type="entry name" value="HAD-like_sf"/>
</dbReference>